<name>A0A2U3PXK9_9BRAD</name>
<proteinExistence type="predicted"/>
<dbReference type="AlphaFoldDB" id="A0A2U3PXK9"/>
<reference evidence="1 2" key="1">
    <citation type="submission" date="2018-03" db="EMBL/GenBank/DDBJ databases">
        <authorList>
            <person name="Gully D."/>
        </authorList>
    </citation>
    <scope>NUCLEOTIDE SEQUENCE [LARGE SCALE GENOMIC DNA]</scope>
    <source>
        <strain evidence="1">ORS3257</strain>
    </source>
</reference>
<evidence type="ECO:0000313" key="1">
    <source>
        <dbReference type="EMBL" id="SPP93884.1"/>
    </source>
</evidence>
<accession>A0A2U3PXK9</accession>
<sequence>MGAMARHSGALTSLCNCLRGMPPADVEWTSVIGLANQTLTTPALIDFVDKFASVLPQDVCTYIRHIHRRNVLRNDRLLAQLEEAVVAMNGLGITPIMLKGASTLATAPEERRGVRLMSDLDIMVMPDEAATAIAALSAIGYHIEYQTPPESQRWHVELNRLQDVGTIDLQQAAPGPAYLYRSFGHALNHCVPAALGRGRVYVPTPAYRALMLIIHDQFQDYGYWLGDLDLRHLIELRDLNNSAGGLDWMELTSLVPGELMRNAVETQLLALAELLGVEIPRALRSRLIPRLQFMRQLMQARFPATRLPFLAMMVLDLGNYRKAASGAQQAAARPRGPWSLPRAGTVQFLLKAAVAVRAGKV</sequence>
<dbReference type="Proteomes" id="UP000246085">
    <property type="component" value="Chromosome BRAD3257"/>
</dbReference>
<dbReference type="EMBL" id="LS398110">
    <property type="protein sequence ID" value="SPP93884.1"/>
    <property type="molecule type" value="Genomic_DNA"/>
</dbReference>
<gene>
    <name evidence="1" type="ORF">BRAD3257_2820</name>
</gene>
<organism evidence="1 2">
    <name type="scientific">Bradyrhizobium vignae</name>
    <dbReference type="NCBI Taxonomy" id="1549949"/>
    <lineage>
        <taxon>Bacteria</taxon>
        <taxon>Pseudomonadati</taxon>
        <taxon>Pseudomonadota</taxon>
        <taxon>Alphaproteobacteria</taxon>
        <taxon>Hyphomicrobiales</taxon>
        <taxon>Nitrobacteraceae</taxon>
        <taxon>Bradyrhizobium</taxon>
    </lineage>
</organism>
<dbReference type="KEGG" id="bvz:BRAD3257_2820"/>
<protein>
    <recommendedName>
        <fullName evidence="3">Nucleotidyltransferase family protein</fullName>
    </recommendedName>
</protein>
<dbReference type="Pfam" id="PF14907">
    <property type="entry name" value="NTP_transf_5"/>
    <property type="match status" value="1"/>
</dbReference>
<evidence type="ECO:0000313" key="2">
    <source>
        <dbReference type="Proteomes" id="UP000246085"/>
    </source>
</evidence>
<evidence type="ECO:0008006" key="3">
    <source>
        <dbReference type="Google" id="ProtNLM"/>
    </source>
</evidence>
<dbReference type="InterPro" id="IPR039498">
    <property type="entry name" value="NTP_transf_5"/>
</dbReference>